<evidence type="ECO:0000313" key="3">
    <source>
        <dbReference type="Proteomes" id="UP000266673"/>
    </source>
</evidence>
<sequence length="334" mass="38089">MNEQDQLSFLVDTQPSSRVCVFINSISKPMTQKVIDNSSLITLPFPPTIDPRDLVVPRPDGHVSRPPNTFIIYRRLFFETARDAGYNLPMNVISSMASKSWEHESDNVKKEYRRIAKEAFNYYNEIFPKVKAKPKKKRDQWRSVSFDKITRKTRINKPIKSVNNDNSIKLSELEFALNHDLSLLAPQISEMPGNLNDVNSPELNLDLFVDRTDLSDNQNAYPTPVISITSSNGNSSSGINKEINSELLSAQLGQQIIWQFMDNNVNDSNSLFINESQHEFGSSGFSNEIPETDQFGIFGTQNTCTLDNFINYNNSNEMNEMSYEQLSFSPNLQY</sequence>
<accession>A0A397VWI7</accession>
<reference evidence="2 3" key="1">
    <citation type="submission" date="2018-06" db="EMBL/GenBank/DDBJ databases">
        <title>Comparative genomics reveals the genomic features of Rhizophagus irregularis, R. cerebriforme, R. diaphanum and Gigaspora rosea, and their symbiotic lifestyle signature.</title>
        <authorList>
            <person name="Morin E."/>
            <person name="San Clemente H."/>
            <person name="Chen E.C.H."/>
            <person name="De La Providencia I."/>
            <person name="Hainaut M."/>
            <person name="Kuo A."/>
            <person name="Kohler A."/>
            <person name="Murat C."/>
            <person name="Tang N."/>
            <person name="Roy S."/>
            <person name="Loubradou J."/>
            <person name="Henrissat B."/>
            <person name="Grigoriev I.V."/>
            <person name="Corradi N."/>
            <person name="Roux C."/>
            <person name="Martin F.M."/>
        </authorList>
    </citation>
    <scope>NUCLEOTIDE SEQUENCE [LARGE SCALE GENOMIC DNA]</scope>
    <source>
        <strain evidence="2 3">DAOM 194757</strain>
    </source>
</reference>
<evidence type="ECO:0000259" key="1">
    <source>
        <dbReference type="Pfam" id="PF00505"/>
    </source>
</evidence>
<proteinExistence type="predicted"/>
<keyword evidence="3" id="KW-1185">Reference proteome</keyword>
<protein>
    <recommendedName>
        <fullName evidence="1">HMG box domain-containing protein</fullName>
    </recommendedName>
</protein>
<dbReference type="OrthoDB" id="6247875at2759"/>
<dbReference type="Proteomes" id="UP000266673">
    <property type="component" value="Unassembled WGS sequence"/>
</dbReference>
<dbReference type="Pfam" id="PF00505">
    <property type="entry name" value="HMG_box"/>
    <property type="match status" value="1"/>
</dbReference>
<gene>
    <name evidence="2" type="ORF">C2G38_2063393</name>
</gene>
<dbReference type="InterPro" id="IPR036910">
    <property type="entry name" value="HMG_box_dom_sf"/>
</dbReference>
<dbReference type="AlphaFoldDB" id="A0A397VWI7"/>
<dbReference type="EMBL" id="QKWP01000115">
    <property type="protein sequence ID" value="RIB26960.1"/>
    <property type="molecule type" value="Genomic_DNA"/>
</dbReference>
<organism evidence="2 3">
    <name type="scientific">Gigaspora rosea</name>
    <dbReference type="NCBI Taxonomy" id="44941"/>
    <lineage>
        <taxon>Eukaryota</taxon>
        <taxon>Fungi</taxon>
        <taxon>Fungi incertae sedis</taxon>
        <taxon>Mucoromycota</taxon>
        <taxon>Glomeromycotina</taxon>
        <taxon>Glomeromycetes</taxon>
        <taxon>Diversisporales</taxon>
        <taxon>Gigasporaceae</taxon>
        <taxon>Gigaspora</taxon>
    </lineage>
</organism>
<comment type="caution">
    <text evidence="2">The sequence shown here is derived from an EMBL/GenBank/DDBJ whole genome shotgun (WGS) entry which is preliminary data.</text>
</comment>
<name>A0A397VWI7_9GLOM</name>
<dbReference type="Gene3D" id="1.10.30.10">
    <property type="entry name" value="High mobility group box domain"/>
    <property type="match status" value="1"/>
</dbReference>
<evidence type="ECO:0000313" key="2">
    <source>
        <dbReference type="EMBL" id="RIB26960.1"/>
    </source>
</evidence>
<feature type="domain" description="HMG box" evidence="1">
    <location>
        <begin position="64"/>
        <end position="125"/>
    </location>
</feature>
<dbReference type="InterPro" id="IPR009071">
    <property type="entry name" value="HMG_box_dom"/>
</dbReference>
<dbReference type="SUPFAM" id="SSF47095">
    <property type="entry name" value="HMG-box"/>
    <property type="match status" value="1"/>
</dbReference>